<protein>
    <submittedName>
        <fullName evidence="1">DUF465 domain-containing protein</fullName>
    </submittedName>
</protein>
<name>A0A418NKX3_9SPHN</name>
<organism evidence="1 2">
    <name type="scientific">Pelagerythrobacter aerophilus</name>
    <dbReference type="NCBI Taxonomy" id="2306995"/>
    <lineage>
        <taxon>Bacteria</taxon>
        <taxon>Pseudomonadati</taxon>
        <taxon>Pseudomonadota</taxon>
        <taxon>Alphaproteobacteria</taxon>
        <taxon>Sphingomonadales</taxon>
        <taxon>Erythrobacteraceae</taxon>
        <taxon>Pelagerythrobacter</taxon>
    </lineage>
</organism>
<comment type="caution">
    <text evidence="1">The sequence shown here is derived from an EMBL/GenBank/DDBJ whole genome shotgun (WGS) entry which is preliminary data.</text>
</comment>
<dbReference type="InterPro" id="IPR007420">
    <property type="entry name" value="DUF465"/>
</dbReference>
<dbReference type="OrthoDB" id="7428985at2"/>
<accession>A0A418NKX3</accession>
<dbReference type="InterPro" id="IPR038444">
    <property type="entry name" value="DUF465_sf"/>
</dbReference>
<dbReference type="Pfam" id="PF04325">
    <property type="entry name" value="DUF465"/>
    <property type="match status" value="1"/>
</dbReference>
<sequence length="55" mass="6608">MTRLDALRERHRRLDRLIDTCRAPGRQEEMKLLKRLRLRLKDRISLLQRRGVAAG</sequence>
<dbReference type="Gene3D" id="6.10.280.50">
    <property type="match status" value="1"/>
</dbReference>
<dbReference type="AlphaFoldDB" id="A0A418NKX3"/>
<dbReference type="Proteomes" id="UP000285092">
    <property type="component" value="Unassembled WGS sequence"/>
</dbReference>
<dbReference type="RefSeq" id="WP_119511962.1">
    <property type="nucleotide sequence ID" value="NZ_QXFK01000013.1"/>
</dbReference>
<dbReference type="EMBL" id="QXFK01000013">
    <property type="protein sequence ID" value="RIV79947.1"/>
    <property type="molecule type" value="Genomic_DNA"/>
</dbReference>
<gene>
    <name evidence="1" type="ORF">D2V04_03710</name>
</gene>
<evidence type="ECO:0000313" key="2">
    <source>
        <dbReference type="Proteomes" id="UP000285092"/>
    </source>
</evidence>
<proteinExistence type="predicted"/>
<reference evidence="1 2" key="1">
    <citation type="submission" date="2018-08" db="EMBL/GenBank/DDBJ databases">
        <title>Altererythrobacter sp.Ery1 and Ery12, the genome sequencing of novel strains in genus Alterythrobacter.</title>
        <authorList>
            <person name="Cheng H."/>
            <person name="Wu Y.-H."/>
            <person name="Fang C."/>
            <person name="Xu X.-W."/>
        </authorList>
    </citation>
    <scope>NUCLEOTIDE SEQUENCE [LARGE SCALE GENOMIC DNA]</scope>
    <source>
        <strain evidence="1 2">Ery1</strain>
    </source>
</reference>
<keyword evidence="2" id="KW-1185">Reference proteome</keyword>
<evidence type="ECO:0000313" key="1">
    <source>
        <dbReference type="EMBL" id="RIV79947.1"/>
    </source>
</evidence>